<dbReference type="OrthoDB" id="1553at10239"/>
<dbReference type="GeneID" id="26638075"/>
<dbReference type="KEGG" id="vg:26638075"/>
<dbReference type="Gene3D" id="6.20.230.10">
    <property type="match status" value="1"/>
</dbReference>
<proteinExistence type="predicted"/>
<dbReference type="PRINTS" id="PR01880">
    <property type="entry name" value="FIBRITIN"/>
</dbReference>
<feature type="domain" description="Fibritin C-terminal" evidence="1">
    <location>
        <begin position="375"/>
        <end position="456"/>
    </location>
</feature>
<dbReference type="Gene3D" id="1.20.5.320">
    <property type="entry name" value="6-Phosphogluconate Dehydrogenase, domain 3"/>
    <property type="match status" value="2"/>
</dbReference>
<keyword evidence="3" id="KW-1185">Reference proteome</keyword>
<name>A0A0A0PZJ8_9CAUD</name>
<protein>
    <submittedName>
        <fullName evidence="2">Fibritin neck whiskers</fullName>
    </submittedName>
</protein>
<reference evidence="2 3" key="1">
    <citation type="journal article" date="2015" name="Plant Pathol. J.">
        <title>Isolation and Genomic Characterization of the T4-Like Bacteriophage PM2 Infecting Pectobacterium carotovorum subsp. carotovorum.</title>
        <authorList>
            <person name="Lim J.A."/>
            <person name="Lee D.H."/>
            <person name="Heu S."/>
        </authorList>
    </citation>
    <scope>NUCLEOTIDE SEQUENCE [LARGE SCALE GENOMIC DNA]</scope>
</reference>
<dbReference type="EMBL" id="KF835987">
    <property type="protein sequence ID" value="AHY25144.1"/>
    <property type="molecule type" value="Genomic_DNA"/>
</dbReference>
<evidence type="ECO:0000313" key="2">
    <source>
        <dbReference type="EMBL" id="AHY25144.1"/>
    </source>
</evidence>
<dbReference type="Proteomes" id="UP000030739">
    <property type="component" value="Segment"/>
</dbReference>
<accession>A0A0A0PZJ8</accession>
<dbReference type="SUPFAM" id="SSF58046">
    <property type="entry name" value="Fibritin"/>
    <property type="match status" value="2"/>
</dbReference>
<dbReference type="InterPro" id="IPR012473">
    <property type="entry name" value="Fibritin_C"/>
</dbReference>
<gene>
    <name evidence="2" type="ORF">PM2_182</name>
</gene>
<organism evidence="2 3">
    <name type="scientific">Pectobacterium bacteriophage PM2</name>
    <dbReference type="NCBI Taxonomy" id="1429794"/>
    <lineage>
        <taxon>Viruses</taxon>
        <taxon>Duplodnaviria</taxon>
        <taxon>Heunggongvirae</taxon>
        <taxon>Uroviricota</taxon>
        <taxon>Caudoviricetes</taxon>
        <taxon>Pantevenvirales</taxon>
        <taxon>Straboviridae</taxon>
        <taxon>Tevenvirinae</taxon>
        <taxon>Mosugukvirus</taxon>
        <taxon>Mosugukvirus pm2</taxon>
    </lineage>
</organism>
<evidence type="ECO:0000259" key="1">
    <source>
        <dbReference type="Pfam" id="PF07921"/>
    </source>
</evidence>
<evidence type="ECO:0000313" key="3">
    <source>
        <dbReference type="Proteomes" id="UP000030739"/>
    </source>
</evidence>
<dbReference type="RefSeq" id="YP_009211603.1">
    <property type="nucleotide sequence ID" value="NC_028940.1"/>
</dbReference>
<dbReference type="Pfam" id="PF07921">
    <property type="entry name" value="Fibritin_C"/>
    <property type="match status" value="1"/>
</dbReference>
<sequence>MTVEHLELKELPYVDSAPDVDQKRIPWIRNGEALTGAETRYGSEGLLNAAPYGIQKNVERLEENAFSTQEKINVLVDNVNIINDALIIDTNIEVVQQVGKNKENIEILQVHMQFAENDIGELQYDSEYLKTEIGVYNPEEDSVYRTIRNDLQFVKTEMGQYPDQDINGLQVIGNESKGMKRRIIDNSSEIVRHSIRIQTLEDNYSDSDVGSLNLKIDEIREELGSHSSSIGKSPIYVRLTSLETDNTDTLSAVSSIKTLIDFTNPISISTRVTSLETNYGTLERSINAPITGTNARLTSVETSIGTNAQPLTINGRLSSLRTDHTALSNIVGADTSSGLRGQVAWINQTLGPAVSPPADTVQGRLNSVIILSNETASIVQDIQVEIGTNTLGLKGQVLTLGRQMNGTNPNGTTVEERGVLPVVKQLDANAANLIPEAPNDGKAYVRRNKAWVDITTL</sequence>